<dbReference type="GO" id="GO:0005634">
    <property type="term" value="C:nucleus"/>
    <property type="evidence" value="ECO:0007669"/>
    <property type="project" value="UniProtKB-SubCell"/>
</dbReference>
<dbReference type="GO" id="GO:0008270">
    <property type="term" value="F:zinc ion binding"/>
    <property type="evidence" value="ECO:0007669"/>
    <property type="project" value="UniProtKB-KW"/>
</dbReference>
<dbReference type="OrthoDB" id="40579at2759"/>
<feature type="domain" description="C2H2-type" evidence="8">
    <location>
        <begin position="261"/>
        <end position="284"/>
    </location>
</feature>
<keyword evidence="2" id="KW-0479">Metal-binding</keyword>
<dbReference type="Gene3D" id="3.30.160.60">
    <property type="entry name" value="Classic Zinc Finger"/>
    <property type="match status" value="3"/>
</dbReference>
<reference evidence="9" key="1">
    <citation type="submission" date="2021-09" db="EMBL/GenBank/DDBJ databases">
        <authorList>
            <consortium name="Pathogen Informatics"/>
        </authorList>
    </citation>
    <scope>NUCLEOTIDE SEQUENCE</scope>
</reference>
<evidence type="ECO:0000313" key="9">
    <source>
        <dbReference type="EMBL" id="CAG9531726.1"/>
    </source>
</evidence>
<evidence type="ECO:0000256" key="6">
    <source>
        <dbReference type="ARBA" id="ARBA00023242"/>
    </source>
</evidence>
<dbReference type="FunFam" id="3.30.160.60:FF:000634">
    <property type="entry name" value="Zinc finger X-chromosomal protein"/>
    <property type="match status" value="1"/>
</dbReference>
<dbReference type="SMART" id="SM00355">
    <property type="entry name" value="ZnF_C2H2"/>
    <property type="match status" value="3"/>
</dbReference>
<keyword evidence="6" id="KW-0539">Nucleus</keyword>
<evidence type="ECO:0000256" key="7">
    <source>
        <dbReference type="PROSITE-ProRule" id="PRU00042"/>
    </source>
</evidence>
<organism evidence="9 10">
    <name type="scientific">Cercopithifilaria johnstoni</name>
    <dbReference type="NCBI Taxonomy" id="2874296"/>
    <lineage>
        <taxon>Eukaryota</taxon>
        <taxon>Metazoa</taxon>
        <taxon>Ecdysozoa</taxon>
        <taxon>Nematoda</taxon>
        <taxon>Chromadorea</taxon>
        <taxon>Rhabditida</taxon>
        <taxon>Spirurina</taxon>
        <taxon>Spiruromorpha</taxon>
        <taxon>Filarioidea</taxon>
        <taxon>Onchocercidae</taxon>
        <taxon>Cercopithifilaria</taxon>
    </lineage>
</organism>
<dbReference type="InterPro" id="IPR013087">
    <property type="entry name" value="Znf_C2H2_type"/>
</dbReference>
<keyword evidence="5" id="KW-0862">Zinc</keyword>
<keyword evidence="4 7" id="KW-0863">Zinc-finger</keyword>
<keyword evidence="10" id="KW-1185">Reference proteome</keyword>
<feature type="domain" description="C2H2-type" evidence="8">
    <location>
        <begin position="233"/>
        <end position="260"/>
    </location>
</feature>
<dbReference type="PROSITE" id="PS00028">
    <property type="entry name" value="ZINC_FINGER_C2H2_1"/>
    <property type="match status" value="3"/>
</dbReference>
<dbReference type="SUPFAM" id="SSF57667">
    <property type="entry name" value="beta-beta-alpha zinc fingers"/>
    <property type="match status" value="2"/>
</dbReference>
<dbReference type="GO" id="GO:0000978">
    <property type="term" value="F:RNA polymerase II cis-regulatory region sequence-specific DNA binding"/>
    <property type="evidence" value="ECO:0007669"/>
    <property type="project" value="TreeGrafter"/>
</dbReference>
<evidence type="ECO:0000256" key="4">
    <source>
        <dbReference type="ARBA" id="ARBA00022771"/>
    </source>
</evidence>
<protein>
    <recommendedName>
        <fullName evidence="8">C2H2-type domain-containing protein</fullName>
    </recommendedName>
</protein>
<evidence type="ECO:0000256" key="5">
    <source>
        <dbReference type="ARBA" id="ARBA00022833"/>
    </source>
</evidence>
<dbReference type="FunFam" id="3.30.160.60:FF:001182">
    <property type="entry name" value="Zinc finger, C2H2 type"/>
    <property type="match status" value="1"/>
</dbReference>
<comment type="caution">
    <text evidence="9">The sequence shown here is derived from an EMBL/GenBank/DDBJ whole genome shotgun (WGS) entry which is preliminary data.</text>
</comment>
<dbReference type="PANTHER" id="PTHR23235:SF120">
    <property type="entry name" value="KRUPPEL-LIKE FACTOR 15"/>
    <property type="match status" value="1"/>
</dbReference>
<dbReference type="Proteomes" id="UP000746747">
    <property type="component" value="Unassembled WGS sequence"/>
</dbReference>
<sequence>MPKRKTYLIASLLDECGTDDMKTIHCDTVKPIDIINKECEKLRKFNRDKQECSYQEEREQSIALRSHGVPWRKALPMPIIQNQIENFPGNDSSQYFLHRMPVQTHLQTLSSPYSISSLSQLMTTRYQLMQMQQAAAVHQLLSSPSTSSSSSLSLLSSTSMTAINQQISSNQIRIHHHQHHHQHQQQQHNRFQVMSNQNQSMIKKYRCDICDKAFSRSNTLVTHKRIHTGEKPFHCDHCGRAFRQPGNLTRHRLTHTTVKPYICSICEKAFNRASNLHTHMRTHSQLFRTKITAIQTFGSSI</sequence>
<dbReference type="EMBL" id="CAKAEH010000711">
    <property type="protein sequence ID" value="CAG9531726.1"/>
    <property type="molecule type" value="Genomic_DNA"/>
</dbReference>
<accession>A0A8J2M1V8</accession>
<proteinExistence type="predicted"/>
<evidence type="ECO:0000313" key="10">
    <source>
        <dbReference type="Proteomes" id="UP000746747"/>
    </source>
</evidence>
<gene>
    <name evidence="9" type="ORF">CJOHNSTONI_LOCUS2101</name>
</gene>
<dbReference type="InterPro" id="IPR036236">
    <property type="entry name" value="Znf_C2H2_sf"/>
</dbReference>
<comment type="subcellular location">
    <subcellularLocation>
        <location evidence="1">Nucleus</location>
    </subcellularLocation>
</comment>
<evidence type="ECO:0000256" key="1">
    <source>
        <dbReference type="ARBA" id="ARBA00004123"/>
    </source>
</evidence>
<dbReference type="PANTHER" id="PTHR23235">
    <property type="entry name" value="KRUEPPEL-LIKE TRANSCRIPTION FACTOR"/>
    <property type="match status" value="1"/>
</dbReference>
<evidence type="ECO:0000256" key="2">
    <source>
        <dbReference type="ARBA" id="ARBA00022723"/>
    </source>
</evidence>
<dbReference type="GO" id="GO:0000981">
    <property type="term" value="F:DNA-binding transcription factor activity, RNA polymerase II-specific"/>
    <property type="evidence" value="ECO:0007669"/>
    <property type="project" value="TreeGrafter"/>
</dbReference>
<dbReference type="AlphaFoldDB" id="A0A8J2M1V8"/>
<keyword evidence="3" id="KW-0677">Repeat</keyword>
<name>A0A8J2M1V8_9BILA</name>
<evidence type="ECO:0000259" key="8">
    <source>
        <dbReference type="PROSITE" id="PS50157"/>
    </source>
</evidence>
<dbReference type="PROSITE" id="PS50157">
    <property type="entry name" value="ZINC_FINGER_C2H2_2"/>
    <property type="match status" value="3"/>
</dbReference>
<dbReference type="Pfam" id="PF00096">
    <property type="entry name" value="zf-C2H2"/>
    <property type="match status" value="3"/>
</dbReference>
<feature type="domain" description="C2H2-type" evidence="8">
    <location>
        <begin position="205"/>
        <end position="232"/>
    </location>
</feature>
<dbReference type="FunFam" id="3.30.160.60:FF:000512">
    <property type="entry name" value="zinc finger protein 197 isoform X1"/>
    <property type="match status" value="1"/>
</dbReference>
<evidence type="ECO:0000256" key="3">
    <source>
        <dbReference type="ARBA" id="ARBA00022737"/>
    </source>
</evidence>